<name>A0A4Y2F0E8_ARAVE</name>
<evidence type="ECO:0000313" key="1">
    <source>
        <dbReference type="EMBL" id="GBM34018.1"/>
    </source>
</evidence>
<accession>A0A4Y2F0E8</accession>
<comment type="caution">
    <text evidence="1">The sequence shown here is derived from an EMBL/GenBank/DDBJ whole genome shotgun (WGS) entry which is preliminary data.</text>
</comment>
<protein>
    <submittedName>
        <fullName evidence="1">Uncharacterized protein</fullName>
    </submittedName>
</protein>
<dbReference type="Proteomes" id="UP000499080">
    <property type="component" value="Unassembled WGS sequence"/>
</dbReference>
<proteinExistence type="predicted"/>
<sequence>MGIGAIKNCFQLGPALAKAGPDFRDGIKWNRVDTFGSYLFKDKFDCYTSFREINILKDLKKKSSITDYFDILRLFRKTGTLSKKKLKTLRNSCATFQTSGESREGNYGCNPFQS</sequence>
<evidence type="ECO:0000313" key="2">
    <source>
        <dbReference type="Proteomes" id="UP000499080"/>
    </source>
</evidence>
<dbReference type="EMBL" id="BGPR01000748">
    <property type="protein sequence ID" value="GBM34018.1"/>
    <property type="molecule type" value="Genomic_DNA"/>
</dbReference>
<dbReference type="OrthoDB" id="6732375at2759"/>
<dbReference type="AlphaFoldDB" id="A0A4Y2F0E8"/>
<gene>
    <name evidence="1" type="ORF">AVEN_166449_1</name>
</gene>
<keyword evidence="2" id="KW-1185">Reference proteome</keyword>
<reference evidence="1 2" key="1">
    <citation type="journal article" date="2019" name="Sci. Rep.">
        <title>Orb-weaving spider Araneus ventricosus genome elucidates the spidroin gene catalogue.</title>
        <authorList>
            <person name="Kono N."/>
            <person name="Nakamura H."/>
            <person name="Ohtoshi R."/>
            <person name="Moran D.A.P."/>
            <person name="Shinohara A."/>
            <person name="Yoshida Y."/>
            <person name="Fujiwara M."/>
            <person name="Mori M."/>
            <person name="Tomita M."/>
            <person name="Arakawa K."/>
        </authorList>
    </citation>
    <scope>NUCLEOTIDE SEQUENCE [LARGE SCALE GENOMIC DNA]</scope>
</reference>
<organism evidence="1 2">
    <name type="scientific">Araneus ventricosus</name>
    <name type="common">Orbweaver spider</name>
    <name type="synonym">Epeira ventricosa</name>
    <dbReference type="NCBI Taxonomy" id="182803"/>
    <lineage>
        <taxon>Eukaryota</taxon>
        <taxon>Metazoa</taxon>
        <taxon>Ecdysozoa</taxon>
        <taxon>Arthropoda</taxon>
        <taxon>Chelicerata</taxon>
        <taxon>Arachnida</taxon>
        <taxon>Araneae</taxon>
        <taxon>Araneomorphae</taxon>
        <taxon>Entelegynae</taxon>
        <taxon>Araneoidea</taxon>
        <taxon>Araneidae</taxon>
        <taxon>Araneus</taxon>
    </lineage>
</organism>